<accession>A0AAD1RJW1</accession>
<dbReference type="EMBL" id="OW240914">
    <property type="protein sequence ID" value="CAH2273250.1"/>
    <property type="molecule type" value="Genomic_DNA"/>
</dbReference>
<organism evidence="2 3">
    <name type="scientific">Pelobates cultripes</name>
    <name type="common">Western spadefoot toad</name>
    <dbReference type="NCBI Taxonomy" id="61616"/>
    <lineage>
        <taxon>Eukaryota</taxon>
        <taxon>Metazoa</taxon>
        <taxon>Chordata</taxon>
        <taxon>Craniata</taxon>
        <taxon>Vertebrata</taxon>
        <taxon>Euteleostomi</taxon>
        <taxon>Amphibia</taxon>
        <taxon>Batrachia</taxon>
        <taxon>Anura</taxon>
        <taxon>Pelobatoidea</taxon>
        <taxon>Pelobatidae</taxon>
        <taxon>Pelobates</taxon>
    </lineage>
</organism>
<keyword evidence="3" id="KW-1185">Reference proteome</keyword>
<evidence type="ECO:0000256" key="1">
    <source>
        <dbReference type="SAM" id="MobiDB-lite"/>
    </source>
</evidence>
<name>A0AAD1RJW1_PELCU</name>
<dbReference type="AlphaFoldDB" id="A0AAD1RJW1"/>
<feature type="region of interest" description="Disordered" evidence="1">
    <location>
        <begin position="55"/>
        <end position="95"/>
    </location>
</feature>
<gene>
    <name evidence="2" type="ORF">PECUL_23A030274</name>
</gene>
<reference evidence="2" key="1">
    <citation type="submission" date="2022-03" db="EMBL/GenBank/DDBJ databases">
        <authorList>
            <person name="Alioto T."/>
            <person name="Alioto T."/>
            <person name="Gomez Garrido J."/>
        </authorList>
    </citation>
    <scope>NUCLEOTIDE SEQUENCE</scope>
</reference>
<sequence length="123" mass="14070">MAPKVELCEQHEEAKSCKMASATCAQNVEKPDVMAKLNDLFTKFWRKIASREQQATVHKPVKHIPTVLPPHSQHRRTLPQTNRAQKCCRRRQGSPWSCNPTQLTLRMAALHRNKHPVKSSLQA</sequence>
<evidence type="ECO:0000313" key="2">
    <source>
        <dbReference type="EMBL" id="CAH2273250.1"/>
    </source>
</evidence>
<feature type="non-terminal residue" evidence="2">
    <location>
        <position position="123"/>
    </location>
</feature>
<dbReference type="Proteomes" id="UP001295444">
    <property type="component" value="Chromosome 03"/>
</dbReference>
<evidence type="ECO:0000313" key="3">
    <source>
        <dbReference type="Proteomes" id="UP001295444"/>
    </source>
</evidence>
<proteinExistence type="predicted"/>
<protein>
    <submittedName>
        <fullName evidence="2">Uncharacterized protein</fullName>
    </submittedName>
</protein>